<dbReference type="Pfam" id="PF02613">
    <property type="entry name" value="Nitrate_red_del"/>
    <property type="match status" value="1"/>
</dbReference>
<dbReference type="InterPro" id="IPR050289">
    <property type="entry name" value="TorD/DmsD_chaperones"/>
</dbReference>
<dbReference type="InterPro" id="IPR026269">
    <property type="entry name" value="DmsD-type"/>
</dbReference>
<keyword evidence="1" id="KW-0143">Chaperone</keyword>
<name>A0A0A2VZB9_BEABA</name>
<comment type="caution">
    <text evidence="2">The sequence shown here is derived from an EMBL/GenBank/DDBJ whole genome shotgun (WGS) entry which is preliminary data.</text>
</comment>
<evidence type="ECO:0000313" key="2">
    <source>
        <dbReference type="EMBL" id="KGQ13231.1"/>
    </source>
</evidence>
<dbReference type="EMBL" id="ANFO01000050">
    <property type="protein sequence ID" value="KGQ13231.1"/>
    <property type="molecule type" value="Genomic_DNA"/>
</dbReference>
<dbReference type="InterPro" id="IPR020945">
    <property type="entry name" value="DMSO/NO3_reduct_chaperone"/>
</dbReference>
<dbReference type="AlphaFoldDB" id="A0A0A2VZB9"/>
<dbReference type="InterPro" id="IPR036411">
    <property type="entry name" value="TorD-like_sf"/>
</dbReference>
<dbReference type="GO" id="GO:0005048">
    <property type="term" value="F:signal sequence binding"/>
    <property type="evidence" value="ECO:0007669"/>
    <property type="project" value="InterPro"/>
</dbReference>
<reference evidence="2 3" key="1">
    <citation type="submission" date="2012-10" db="EMBL/GenBank/DDBJ databases">
        <title>Genome sequencing and analysis of entomopathogenic fungi Beauveria bassiana D1-5.</title>
        <authorList>
            <person name="Li Q."/>
            <person name="Wang L."/>
            <person name="Zhang Z."/>
            <person name="Wang Q."/>
            <person name="Ren J."/>
            <person name="Wang M."/>
            <person name="Xu W."/>
            <person name="Wang J."/>
            <person name="Lu Y."/>
            <person name="Du Q."/>
            <person name="Sun Z."/>
        </authorList>
    </citation>
    <scope>NUCLEOTIDE SEQUENCE [LARGE SCALE GENOMIC DNA]</scope>
    <source>
        <strain evidence="2 3">D1-5</strain>
    </source>
</reference>
<evidence type="ECO:0000256" key="1">
    <source>
        <dbReference type="ARBA" id="ARBA00023186"/>
    </source>
</evidence>
<proteinExistence type="inferred from homology"/>
<dbReference type="HAMAP" id="MF_00940">
    <property type="entry name" value="DmsD_chaperone"/>
    <property type="match status" value="1"/>
</dbReference>
<dbReference type="HOGENOM" id="CLU_077650_7_1_1"/>
<accession>A0A0A2VZB9</accession>
<evidence type="ECO:0000313" key="3">
    <source>
        <dbReference type="Proteomes" id="UP000030106"/>
    </source>
</evidence>
<gene>
    <name evidence="2" type="ORF">BBAD15_g1002</name>
</gene>
<dbReference type="STRING" id="1245745.A0A0A2VZB9"/>
<protein>
    <submittedName>
        <fullName evidence="2">Twin-arginine leader-binding protein DmsD</fullName>
    </submittedName>
</protein>
<dbReference type="NCBIfam" id="NF008632">
    <property type="entry name" value="PRK11621.1"/>
    <property type="match status" value="1"/>
</dbReference>
<dbReference type="InterPro" id="IPR028611">
    <property type="entry name" value="DmsD_chaperone"/>
</dbReference>
<organism evidence="2 3">
    <name type="scientific">Beauveria bassiana D1-5</name>
    <dbReference type="NCBI Taxonomy" id="1245745"/>
    <lineage>
        <taxon>Eukaryota</taxon>
        <taxon>Fungi</taxon>
        <taxon>Dikarya</taxon>
        <taxon>Ascomycota</taxon>
        <taxon>Pezizomycotina</taxon>
        <taxon>Sordariomycetes</taxon>
        <taxon>Hypocreomycetidae</taxon>
        <taxon>Hypocreales</taxon>
        <taxon>Cordycipitaceae</taxon>
        <taxon>Beauveria</taxon>
    </lineage>
</organism>
<dbReference type="Gene3D" id="1.10.3480.10">
    <property type="entry name" value="TorD-like"/>
    <property type="match status" value="1"/>
</dbReference>
<sequence>MLSEQQRLSAIALSGRVLGALFYHAPSHPDCASLMAMLSTPDWVSEWPFQTPKLTTIAPLMAAGLADQLTPINEEFQRLFIGPYALPAPPWGSVYLDKENVLFGDSLLELRQWMRAQGFAPQTEQNEPEDHFGLMLMLAAWLADQGQQQPLDELLAWHLLPWAERYLNLFTDNAANDFYRGLGDLAKLTLSGWQKGMLMPVACKQLHF</sequence>
<dbReference type="PIRSF" id="PIRSF004690">
    <property type="entry name" value="DmsD"/>
    <property type="match status" value="1"/>
</dbReference>
<dbReference type="PANTHER" id="PTHR34227">
    <property type="entry name" value="CHAPERONE PROTEIN YCDY"/>
    <property type="match status" value="1"/>
</dbReference>
<dbReference type="PANTHER" id="PTHR34227:SF6">
    <property type="entry name" value="TAT PROOFREADING CHAPERONE DMSD"/>
    <property type="match status" value="1"/>
</dbReference>
<dbReference type="Proteomes" id="UP000030106">
    <property type="component" value="Unassembled WGS sequence"/>
</dbReference>
<dbReference type="SUPFAM" id="SSF89155">
    <property type="entry name" value="TorD-like"/>
    <property type="match status" value="1"/>
</dbReference>